<protein>
    <submittedName>
        <fullName evidence="2">Uncharacterized protein</fullName>
    </submittedName>
</protein>
<name>A0AAQ3KS87_9LILI</name>
<evidence type="ECO:0000313" key="2">
    <source>
        <dbReference type="EMBL" id="WOL13415.1"/>
    </source>
</evidence>
<gene>
    <name evidence="2" type="ORF">Cni_G22185</name>
</gene>
<proteinExistence type="predicted"/>
<organism evidence="2 3">
    <name type="scientific">Canna indica</name>
    <name type="common">Indian-shot</name>
    <dbReference type="NCBI Taxonomy" id="4628"/>
    <lineage>
        <taxon>Eukaryota</taxon>
        <taxon>Viridiplantae</taxon>
        <taxon>Streptophyta</taxon>
        <taxon>Embryophyta</taxon>
        <taxon>Tracheophyta</taxon>
        <taxon>Spermatophyta</taxon>
        <taxon>Magnoliopsida</taxon>
        <taxon>Liliopsida</taxon>
        <taxon>Zingiberales</taxon>
        <taxon>Cannaceae</taxon>
        <taxon>Canna</taxon>
    </lineage>
</organism>
<keyword evidence="3" id="KW-1185">Reference proteome</keyword>
<evidence type="ECO:0000256" key="1">
    <source>
        <dbReference type="SAM" id="MobiDB-lite"/>
    </source>
</evidence>
<dbReference type="AlphaFoldDB" id="A0AAQ3KS87"/>
<dbReference type="Proteomes" id="UP001327560">
    <property type="component" value="Chromosome 7"/>
</dbReference>
<reference evidence="2 3" key="1">
    <citation type="submission" date="2023-10" db="EMBL/GenBank/DDBJ databases">
        <title>Chromosome-scale genome assembly provides insights into flower coloration mechanisms of Canna indica.</title>
        <authorList>
            <person name="Li C."/>
        </authorList>
    </citation>
    <scope>NUCLEOTIDE SEQUENCE [LARGE SCALE GENOMIC DNA]</scope>
    <source>
        <tissue evidence="2">Flower</tissue>
    </source>
</reference>
<dbReference type="EMBL" id="CP136896">
    <property type="protein sequence ID" value="WOL13415.1"/>
    <property type="molecule type" value="Genomic_DNA"/>
</dbReference>
<feature type="region of interest" description="Disordered" evidence="1">
    <location>
        <begin position="87"/>
        <end position="112"/>
    </location>
</feature>
<sequence length="135" mass="14062">MVGIHSFPPGRFSTASSFSSLRHSKNFALKPHVAASSQSFIAIALLHGVNRALCGEDRNSAPLCVLNGGPDLTLLSCIFTITVATSSIDTGDSGGEEPPDGGDMGGNTKVDVDDEDIIVPPLPNDVGLRGRMIRS</sequence>
<accession>A0AAQ3KS87</accession>
<evidence type="ECO:0000313" key="3">
    <source>
        <dbReference type="Proteomes" id="UP001327560"/>
    </source>
</evidence>